<dbReference type="OrthoDB" id="27509at2"/>
<dbReference type="AlphaFoldDB" id="A0A1H5V9G1"/>
<feature type="transmembrane region" description="Helical" evidence="1">
    <location>
        <begin position="57"/>
        <end position="77"/>
    </location>
</feature>
<keyword evidence="1" id="KW-0812">Transmembrane</keyword>
<dbReference type="EMBL" id="FNVT01000001">
    <property type="protein sequence ID" value="SEF83428.1"/>
    <property type="molecule type" value="Genomic_DNA"/>
</dbReference>
<keyword evidence="1" id="KW-1133">Transmembrane helix</keyword>
<keyword evidence="1" id="KW-0472">Membrane</keyword>
<evidence type="ECO:0000313" key="3">
    <source>
        <dbReference type="Proteomes" id="UP000236732"/>
    </source>
</evidence>
<evidence type="ECO:0000256" key="1">
    <source>
        <dbReference type="SAM" id="Phobius"/>
    </source>
</evidence>
<dbReference type="Proteomes" id="UP000236732">
    <property type="component" value="Unassembled WGS sequence"/>
</dbReference>
<feature type="transmembrane region" description="Helical" evidence="1">
    <location>
        <begin position="83"/>
        <end position="104"/>
    </location>
</feature>
<keyword evidence="3" id="KW-1185">Reference proteome</keyword>
<proteinExistence type="predicted"/>
<organism evidence="2 3">
    <name type="scientific">Nonomuraea solani</name>
    <dbReference type="NCBI Taxonomy" id="1144553"/>
    <lineage>
        <taxon>Bacteria</taxon>
        <taxon>Bacillati</taxon>
        <taxon>Actinomycetota</taxon>
        <taxon>Actinomycetes</taxon>
        <taxon>Streptosporangiales</taxon>
        <taxon>Streptosporangiaceae</taxon>
        <taxon>Nonomuraea</taxon>
    </lineage>
</organism>
<evidence type="ECO:0008006" key="4">
    <source>
        <dbReference type="Google" id="ProtNLM"/>
    </source>
</evidence>
<evidence type="ECO:0000313" key="2">
    <source>
        <dbReference type="EMBL" id="SEF83428.1"/>
    </source>
</evidence>
<sequence length="151" mass="16752">MRTSEVVLLATLIVAMFNAGVIWLTQLVVYPVWALVGEAEWSAYHDAHKRRLPGTAFVPHGLALLGALLLIVLRPAYVPGWAVWLAFAVEAVMLAATATYWAPLQIRLSRGNDPRLLRRLLATHWIRAGLVTVFGALLCWMVMLALDQLGR</sequence>
<protein>
    <recommendedName>
        <fullName evidence="4">DUF1772 domain-containing protein</fullName>
    </recommendedName>
</protein>
<accession>A0A1H5V9G1</accession>
<gene>
    <name evidence="2" type="ORF">SAMN05444920_101796</name>
</gene>
<dbReference type="RefSeq" id="WP_103954303.1">
    <property type="nucleotide sequence ID" value="NZ_FNVT01000001.1"/>
</dbReference>
<feature type="transmembrane region" description="Helical" evidence="1">
    <location>
        <begin position="6"/>
        <end position="36"/>
    </location>
</feature>
<reference evidence="2 3" key="1">
    <citation type="submission" date="2016-10" db="EMBL/GenBank/DDBJ databases">
        <authorList>
            <person name="de Groot N.N."/>
        </authorList>
    </citation>
    <scope>NUCLEOTIDE SEQUENCE [LARGE SCALE GENOMIC DNA]</scope>
    <source>
        <strain evidence="2 3">CGMCC 4.7037</strain>
    </source>
</reference>
<feature type="transmembrane region" description="Helical" evidence="1">
    <location>
        <begin position="125"/>
        <end position="146"/>
    </location>
</feature>
<name>A0A1H5V9G1_9ACTN</name>